<feature type="domain" description="Tetrapyrrole methylase" evidence="12">
    <location>
        <begin position="316"/>
        <end position="533"/>
    </location>
</feature>
<comment type="caution">
    <text evidence="15">The sequence shown here is derived from an EMBL/GenBank/DDBJ whole genome shotgun (WGS) entry which is preliminary data.</text>
</comment>
<feature type="compositionally biased region" description="Basic and acidic residues" evidence="11">
    <location>
        <begin position="238"/>
        <end position="247"/>
    </location>
</feature>
<dbReference type="EMBL" id="JAKELL010000022">
    <property type="protein sequence ID" value="KAH8992355.1"/>
    <property type="molecule type" value="Genomic_DNA"/>
</dbReference>
<evidence type="ECO:0000313" key="15">
    <source>
        <dbReference type="EMBL" id="KAH8992355.1"/>
    </source>
</evidence>
<dbReference type="FunFam" id="3.40.1010.10:FF:000006">
    <property type="entry name" value="Siroheme synthase, putative"/>
    <property type="match status" value="1"/>
</dbReference>
<dbReference type="InterPro" id="IPR050161">
    <property type="entry name" value="Siro_Cobalamin_biosynth"/>
</dbReference>
<dbReference type="Gene3D" id="3.40.50.720">
    <property type="entry name" value="NAD(P)-binding Rossmann-like Domain"/>
    <property type="match status" value="1"/>
</dbReference>
<dbReference type="InterPro" id="IPR014776">
    <property type="entry name" value="4pyrrole_Mease_sub2"/>
</dbReference>
<dbReference type="InterPro" id="IPR028162">
    <property type="entry name" value="Met8_C"/>
</dbReference>
<dbReference type="Pfam" id="PF00590">
    <property type="entry name" value="TP_methylase"/>
    <property type="match status" value="1"/>
</dbReference>
<dbReference type="PROSITE" id="PS00840">
    <property type="entry name" value="SUMT_2"/>
    <property type="match status" value="1"/>
</dbReference>
<evidence type="ECO:0000256" key="10">
    <source>
        <dbReference type="RuleBase" id="RU003960"/>
    </source>
</evidence>
<evidence type="ECO:0000256" key="3">
    <source>
        <dbReference type="ARBA" id="ARBA00022603"/>
    </source>
</evidence>
<dbReference type="PANTHER" id="PTHR45790">
    <property type="entry name" value="SIROHEME SYNTHASE-RELATED"/>
    <property type="match status" value="1"/>
</dbReference>
<dbReference type="GO" id="GO:0019354">
    <property type="term" value="P:siroheme biosynthetic process"/>
    <property type="evidence" value="ECO:0007669"/>
    <property type="project" value="InterPro"/>
</dbReference>
<dbReference type="Pfam" id="PF14823">
    <property type="entry name" value="Sirohm_synth_C"/>
    <property type="match status" value="1"/>
</dbReference>
<keyword evidence="6" id="KW-0560">Oxidoreductase</keyword>
<comment type="similarity">
    <text evidence="9">In the N-terminal section; belongs to the precorrin methyltransferase family.</text>
</comment>
<comment type="similarity">
    <text evidence="10">Belongs to the precorrin methyltransferase family.</text>
</comment>
<keyword evidence="5" id="KW-0949">S-adenosyl-L-methionine</keyword>
<organism evidence="15 16">
    <name type="scientific">Lactarius akahatsu</name>
    <dbReference type="NCBI Taxonomy" id="416441"/>
    <lineage>
        <taxon>Eukaryota</taxon>
        <taxon>Fungi</taxon>
        <taxon>Dikarya</taxon>
        <taxon>Basidiomycota</taxon>
        <taxon>Agaricomycotina</taxon>
        <taxon>Agaricomycetes</taxon>
        <taxon>Russulales</taxon>
        <taxon>Russulaceae</taxon>
        <taxon>Lactarius</taxon>
    </lineage>
</organism>
<dbReference type="InterPro" id="IPR000878">
    <property type="entry name" value="4pyrrol_Mease"/>
</dbReference>
<dbReference type="Pfam" id="PF13241">
    <property type="entry name" value="NAD_binding_7"/>
    <property type="match status" value="1"/>
</dbReference>
<dbReference type="InterPro" id="IPR003043">
    <property type="entry name" value="Uropor_MeTrfase_CS"/>
</dbReference>
<dbReference type="InterPro" id="IPR006366">
    <property type="entry name" value="CobA/CysG_C"/>
</dbReference>
<dbReference type="EC" id="1.3.1.76" evidence="1"/>
<evidence type="ECO:0000313" key="16">
    <source>
        <dbReference type="Proteomes" id="UP001201163"/>
    </source>
</evidence>
<feature type="domain" description="Siroheme synthase central" evidence="14">
    <location>
        <begin position="169"/>
        <end position="193"/>
    </location>
</feature>
<evidence type="ECO:0000256" key="8">
    <source>
        <dbReference type="ARBA" id="ARBA00023244"/>
    </source>
</evidence>
<dbReference type="SUPFAM" id="SSF75615">
    <property type="entry name" value="Siroheme synthase middle domains-like"/>
    <property type="match status" value="1"/>
</dbReference>
<dbReference type="InterPro" id="IPR028281">
    <property type="entry name" value="Sirohaem_synthase_central"/>
</dbReference>
<evidence type="ECO:0000256" key="7">
    <source>
        <dbReference type="ARBA" id="ARBA00023027"/>
    </source>
</evidence>
<evidence type="ECO:0000256" key="6">
    <source>
        <dbReference type="ARBA" id="ARBA00023002"/>
    </source>
</evidence>
<keyword evidence="16" id="KW-1185">Reference proteome</keyword>
<dbReference type="GO" id="GO:0032259">
    <property type="term" value="P:methylation"/>
    <property type="evidence" value="ECO:0007669"/>
    <property type="project" value="UniProtKB-KW"/>
</dbReference>
<evidence type="ECO:0000256" key="1">
    <source>
        <dbReference type="ARBA" id="ARBA00012400"/>
    </source>
</evidence>
<evidence type="ECO:0000256" key="5">
    <source>
        <dbReference type="ARBA" id="ARBA00022691"/>
    </source>
</evidence>
<dbReference type="GO" id="GO:0004851">
    <property type="term" value="F:uroporphyrin-III C-methyltransferase activity"/>
    <property type="evidence" value="ECO:0007669"/>
    <property type="project" value="TreeGrafter"/>
</dbReference>
<accession>A0AAD4LM51</accession>
<keyword evidence="2" id="KW-0488">Methylation</keyword>
<dbReference type="Gene3D" id="3.30.950.10">
    <property type="entry name" value="Methyltransferase, Cobalt-precorrin-4 Transmethylase, Domain 2"/>
    <property type="match status" value="1"/>
</dbReference>
<evidence type="ECO:0000259" key="12">
    <source>
        <dbReference type="Pfam" id="PF00590"/>
    </source>
</evidence>
<dbReference type="SUPFAM" id="SSF53790">
    <property type="entry name" value="Tetrapyrrole methylase"/>
    <property type="match status" value="1"/>
</dbReference>
<gene>
    <name evidence="15" type="ORF">EDB92DRAFT_2065583</name>
</gene>
<dbReference type="NCBIfam" id="TIGR01469">
    <property type="entry name" value="cobA_cysG_Cterm"/>
    <property type="match status" value="1"/>
</dbReference>
<name>A0AAD4LM51_9AGAM</name>
<dbReference type="InterPro" id="IPR014777">
    <property type="entry name" value="4pyrrole_Mease_sub1"/>
</dbReference>
<proteinExistence type="inferred from homology"/>
<dbReference type="Pfam" id="PF14824">
    <property type="entry name" value="Sirohm_synth_M"/>
    <property type="match status" value="1"/>
</dbReference>
<keyword evidence="8" id="KW-0627">Porphyrin biosynthesis</keyword>
<keyword evidence="4 10" id="KW-0808">Transferase</keyword>
<reference evidence="15" key="1">
    <citation type="submission" date="2022-01" db="EMBL/GenBank/DDBJ databases">
        <title>Comparative genomics reveals a dynamic genome evolution in the ectomycorrhizal milk-cap (Lactarius) mushrooms.</title>
        <authorList>
            <consortium name="DOE Joint Genome Institute"/>
            <person name="Lebreton A."/>
            <person name="Tang N."/>
            <person name="Kuo A."/>
            <person name="LaButti K."/>
            <person name="Drula E."/>
            <person name="Barry K."/>
            <person name="Clum A."/>
            <person name="Lipzen A."/>
            <person name="Mousain D."/>
            <person name="Ng V."/>
            <person name="Wang R."/>
            <person name="Wang X."/>
            <person name="Dai Y."/>
            <person name="Henrissat B."/>
            <person name="Grigoriev I.V."/>
            <person name="Guerin-Laguette A."/>
            <person name="Yu F."/>
            <person name="Martin F.M."/>
        </authorList>
    </citation>
    <scope>NUCLEOTIDE SEQUENCE</scope>
    <source>
        <strain evidence="15">QP</strain>
    </source>
</reference>
<keyword evidence="7" id="KW-0520">NAD</keyword>
<dbReference type="Gene3D" id="3.40.1010.10">
    <property type="entry name" value="Cobalt-precorrin-4 Transmethylase, Domain 1"/>
    <property type="match status" value="1"/>
</dbReference>
<protein>
    <recommendedName>
        <fullName evidence="1">precorrin-2 dehydrogenase</fullName>
        <ecNumber evidence="1">1.3.1.76</ecNumber>
    </recommendedName>
</protein>
<dbReference type="InterPro" id="IPR035996">
    <property type="entry name" value="4pyrrol_Methylase_sf"/>
</dbReference>
<evidence type="ECO:0000256" key="4">
    <source>
        <dbReference type="ARBA" id="ARBA00022679"/>
    </source>
</evidence>
<dbReference type="AlphaFoldDB" id="A0AAD4LM51"/>
<evidence type="ECO:0000256" key="9">
    <source>
        <dbReference type="ARBA" id="ARBA00035662"/>
    </source>
</evidence>
<sequence>MHHLNAHATFSEVQRGASLLLAFRAQASRAVLILGSDLLAASRAFSALEAEFDVIIMTPGGRASVCEELAWRTDRSELTIIDSSAAPSHVDSHDAHALARCLDEHLSISLVFVTNTVLGGGPTTTRRSRASAERLYGVCRARRVPVNITDMPDLCDFTLPSAHRVPGTPLQLAVTTNGQGCRIGARIRRELVARIPRDAGAAVARLGELRRLARADGEAEADDEGHAYTPNRPVPQRRVTEEETDTERSVRRMRWVAQISEYWSYSHLAGLTKEGMENVLSGNGLGVPPDALAGSEPRTDSRHGLVVVPSSPRGRIFLVGSGPGHPGLLTVATRDILTKQADLVLSDKLVPEAVLAIIPKQVEVQIARKFPGNAEGAQQEMMETAVDAVSRGLTVVRLKQGDPTVYGRVGEEILYFRQRGLDAVVVPGVSSALAGPLCAGIPVTQRGAAESFIVCTGVGRQGQDVVLPGYERARTLVVLMGVARITQLLETLQTLDPNGRRNGPPYPAHTPIAIIERASMADQRVITSTLAHVASALESNGTQRPPGMIVVGWSILSLWGSGDMTVLDNGAEQEDGTRVARWMGGKSWRVVEGFDGDWEGM</sequence>
<dbReference type="GO" id="GO:0043115">
    <property type="term" value="F:precorrin-2 dehydrogenase activity"/>
    <property type="evidence" value="ECO:0007669"/>
    <property type="project" value="UniProtKB-EC"/>
</dbReference>
<evidence type="ECO:0000259" key="13">
    <source>
        <dbReference type="Pfam" id="PF14823"/>
    </source>
</evidence>
<evidence type="ECO:0000259" key="14">
    <source>
        <dbReference type="Pfam" id="PF14824"/>
    </source>
</evidence>
<evidence type="ECO:0000256" key="11">
    <source>
        <dbReference type="SAM" id="MobiDB-lite"/>
    </source>
</evidence>
<evidence type="ECO:0000256" key="2">
    <source>
        <dbReference type="ARBA" id="ARBA00022481"/>
    </source>
</evidence>
<dbReference type="CDD" id="cd11642">
    <property type="entry name" value="SUMT"/>
    <property type="match status" value="1"/>
</dbReference>
<feature type="region of interest" description="Disordered" evidence="11">
    <location>
        <begin position="217"/>
        <end position="247"/>
    </location>
</feature>
<feature type="domain" description="Siroheme biosynthesis protein Met8 C-terminal" evidence="13">
    <location>
        <begin position="243"/>
        <end position="281"/>
    </location>
</feature>
<dbReference type="PANTHER" id="PTHR45790:SF6">
    <property type="entry name" value="UROPORPHYRINOGEN-III C-METHYLTRANSFERASE"/>
    <property type="match status" value="1"/>
</dbReference>
<dbReference type="Proteomes" id="UP001201163">
    <property type="component" value="Unassembled WGS sequence"/>
</dbReference>
<keyword evidence="3 10" id="KW-0489">Methyltransferase</keyword>